<gene>
    <name evidence="1" type="ORF">UU34_C0013G0006</name>
</gene>
<comment type="caution">
    <text evidence="1">The sequence shown here is derived from an EMBL/GenBank/DDBJ whole genome shotgun (WGS) entry which is preliminary data.</text>
</comment>
<dbReference type="AlphaFoldDB" id="A0A0G0WPX4"/>
<dbReference type="Proteomes" id="UP000034854">
    <property type="component" value="Unassembled WGS sequence"/>
</dbReference>
<proteinExistence type="predicted"/>
<name>A0A0G0WPX4_9BACT</name>
<reference evidence="1 2" key="1">
    <citation type="journal article" date="2015" name="Nature">
        <title>rRNA introns, odd ribosomes, and small enigmatic genomes across a large radiation of phyla.</title>
        <authorList>
            <person name="Brown C.T."/>
            <person name="Hug L.A."/>
            <person name="Thomas B.C."/>
            <person name="Sharon I."/>
            <person name="Castelle C.J."/>
            <person name="Singh A."/>
            <person name="Wilkins M.J."/>
            <person name="Williams K.H."/>
            <person name="Banfield J.F."/>
        </authorList>
    </citation>
    <scope>NUCLEOTIDE SEQUENCE [LARGE SCALE GENOMIC DNA]</scope>
</reference>
<evidence type="ECO:0000313" key="1">
    <source>
        <dbReference type="EMBL" id="KKR86530.1"/>
    </source>
</evidence>
<organism evidence="1 2">
    <name type="scientific">Candidatus Curtissbacteria bacterium GW2011_GWA1_41_11</name>
    <dbReference type="NCBI Taxonomy" id="1618409"/>
    <lineage>
        <taxon>Bacteria</taxon>
        <taxon>Candidatus Curtissiibacteriota</taxon>
    </lineage>
</organism>
<sequence length="78" mass="8901">MRTEIEPIRGEEVLAYVRAYGKQITIGNPWFYIIITSPHEMKGQIVGIRNIDEMGNSVHRISATETMVGHLRQTGLLY</sequence>
<accession>A0A0G0WPX4</accession>
<dbReference type="EMBL" id="LCAG01000013">
    <property type="protein sequence ID" value="KKR86530.1"/>
    <property type="molecule type" value="Genomic_DNA"/>
</dbReference>
<protein>
    <submittedName>
        <fullName evidence="1">Uncharacterized protein</fullName>
    </submittedName>
</protein>
<evidence type="ECO:0000313" key="2">
    <source>
        <dbReference type="Proteomes" id="UP000034854"/>
    </source>
</evidence>